<feature type="compositionally biased region" description="Polar residues" evidence="13">
    <location>
        <begin position="195"/>
        <end position="217"/>
    </location>
</feature>
<comment type="catalytic activity">
    <reaction evidence="9">
        <text>N-(5Z,8Z,11Z,14Z-eicosatetraenoyl)-1-(9Z-octadecenoyl)-sn-glycero-3-phosphoethanolamine + H2O = N-(5Z,8Z,11Z,14Z-eicosatetraenoyl)-ethanolamine + 1-(9Z-octadecenoyl)-sn-glycero-3-phosphate + H(+)</text>
        <dbReference type="Rhea" id="RHEA:45544"/>
        <dbReference type="ChEBI" id="CHEBI:2700"/>
        <dbReference type="ChEBI" id="CHEBI:15377"/>
        <dbReference type="ChEBI" id="CHEBI:15378"/>
        <dbReference type="ChEBI" id="CHEBI:74544"/>
        <dbReference type="ChEBI" id="CHEBI:85223"/>
    </reaction>
    <physiologicalReaction direction="left-to-right" evidence="9">
        <dbReference type="Rhea" id="RHEA:45545"/>
    </physiologicalReaction>
</comment>
<gene>
    <name evidence="16" type="ORF">PoB_002895900</name>
</gene>
<dbReference type="SUPFAM" id="SSF51695">
    <property type="entry name" value="PLC-like phosphodiesterases"/>
    <property type="match status" value="1"/>
</dbReference>
<comment type="caution">
    <text evidence="16">The sequence shown here is derived from an EMBL/GenBank/DDBJ whole genome shotgun (WGS) entry which is preliminary data.</text>
</comment>
<reference evidence="16 17" key="1">
    <citation type="journal article" date="2021" name="Elife">
        <title>Chloroplast acquisition without the gene transfer in kleptoplastic sea slugs, Plakobranchus ocellatus.</title>
        <authorList>
            <person name="Maeda T."/>
            <person name="Takahashi S."/>
            <person name="Yoshida T."/>
            <person name="Shimamura S."/>
            <person name="Takaki Y."/>
            <person name="Nagai Y."/>
            <person name="Toyoda A."/>
            <person name="Suzuki Y."/>
            <person name="Arimoto A."/>
            <person name="Ishii H."/>
            <person name="Satoh N."/>
            <person name="Nishiyama T."/>
            <person name="Hasebe M."/>
            <person name="Maruyama T."/>
            <person name="Minagawa J."/>
            <person name="Obokata J."/>
            <person name="Shigenobu S."/>
        </authorList>
    </citation>
    <scope>NUCLEOTIDE SEQUENCE [LARGE SCALE GENOMIC DNA]</scope>
</reference>
<comment type="catalytic activity">
    <reaction evidence="12">
        <text>N,1-di-(9Z-octadecenoyl)-sn-glycero-3-phosphoethanolamine + H2O = N-(9Z-octadecenoyl) ethanolamine + 1-(9Z-octadecenoyl)-sn-glycero-3-phosphate + H(+)</text>
        <dbReference type="Rhea" id="RHEA:56460"/>
        <dbReference type="ChEBI" id="CHEBI:15377"/>
        <dbReference type="ChEBI" id="CHEBI:15378"/>
        <dbReference type="ChEBI" id="CHEBI:71466"/>
        <dbReference type="ChEBI" id="CHEBI:74544"/>
        <dbReference type="ChEBI" id="CHEBI:85222"/>
    </reaction>
    <physiologicalReaction direction="left-to-right" evidence="12">
        <dbReference type="Rhea" id="RHEA:56461"/>
    </physiologicalReaction>
</comment>
<dbReference type="GO" id="GO:0005789">
    <property type="term" value="C:endoplasmic reticulum membrane"/>
    <property type="evidence" value="ECO:0007669"/>
    <property type="project" value="TreeGrafter"/>
</dbReference>
<keyword evidence="4" id="KW-0378">Hydrolase</keyword>
<evidence type="ECO:0000256" key="4">
    <source>
        <dbReference type="ARBA" id="ARBA00022801"/>
    </source>
</evidence>
<dbReference type="PROSITE" id="PS51704">
    <property type="entry name" value="GP_PDE"/>
    <property type="match status" value="1"/>
</dbReference>
<dbReference type="GO" id="GO:0008081">
    <property type="term" value="F:phosphoric diester hydrolase activity"/>
    <property type="evidence" value="ECO:0007669"/>
    <property type="project" value="InterPro"/>
</dbReference>
<dbReference type="GO" id="GO:0046475">
    <property type="term" value="P:glycerophospholipid catabolic process"/>
    <property type="evidence" value="ECO:0007669"/>
    <property type="project" value="TreeGrafter"/>
</dbReference>
<keyword evidence="17" id="KW-1185">Reference proteome</keyword>
<evidence type="ECO:0000256" key="3">
    <source>
        <dbReference type="ARBA" id="ARBA00022692"/>
    </source>
</evidence>
<dbReference type="InterPro" id="IPR030395">
    <property type="entry name" value="GP_PDE_dom"/>
</dbReference>
<dbReference type="PANTHER" id="PTHR42758">
    <property type="entry name" value="PHOSPHATIDYLGLYCEROL PHOSPHOLIPASE C"/>
    <property type="match status" value="1"/>
</dbReference>
<dbReference type="InterPro" id="IPR052271">
    <property type="entry name" value="GDPD-Related"/>
</dbReference>
<evidence type="ECO:0000313" key="17">
    <source>
        <dbReference type="Proteomes" id="UP000735302"/>
    </source>
</evidence>
<dbReference type="Pfam" id="PF03009">
    <property type="entry name" value="GDPD"/>
    <property type="match status" value="1"/>
</dbReference>
<dbReference type="EMBL" id="BLXT01003580">
    <property type="protein sequence ID" value="GFO02454.1"/>
    <property type="molecule type" value="Genomic_DNA"/>
</dbReference>
<evidence type="ECO:0000256" key="2">
    <source>
        <dbReference type="ARBA" id="ARBA00007277"/>
    </source>
</evidence>
<evidence type="ECO:0000256" key="9">
    <source>
        <dbReference type="ARBA" id="ARBA00047392"/>
    </source>
</evidence>
<dbReference type="GO" id="GO:0004622">
    <property type="term" value="F:phosphatidylcholine lysophospholipase activity"/>
    <property type="evidence" value="ECO:0007669"/>
    <property type="project" value="TreeGrafter"/>
</dbReference>
<evidence type="ECO:0000256" key="8">
    <source>
        <dbReference type="ARBA" id="ARBA00036083"/>
    </source>
</evidence>
<evidence type="ECO:0000256" key="14">
    <source>
        <dbReference type="SAM" id="Phobius"/>
    </source>
</evidence>
<evidence type="ECO:0000313" key="16">
    <source>
        <dbReference type="EMBL" id="GFO02454.1"/>
    </source>
</evidence>
<keyword evidence="5 14" id="KW-1133">Transmembrane helix</keyword>
<dbReference type="AlphaFoldDB" id="A0AAV4A7F9"/>
<dbReference type="InterPro" id="IPR017946">
    <property type="entry name" value="PLC-like_Pdiesterase_TIM-brl"/>
</dbReference>
<protein>
    <submittedName>
        <fullName evidence="16">Glycerophosphodiester phosphodiesterase domain-containing protein 1</fullName>
    </submittedName>
</protein>
<keyword evidence="3 14" id="KW-0812">Transmembrane</keyword>
<evidence type="ECO:0000256" key="13">
    <source>
        <dbReference type="SAM" id="MobiDB-lite"/>
    </source>
</evidence>
<evidence type="ECO:0000256" key="6">
    <source>
        <dbReference type="ARBA" id="ARBA00023098"/>
    </source>
</evidence>
<comment type="similarity">
    <text evidence="2">Belongs to the glycerophosphoryl diester phosphodiesterase family.</text>
</comment>
<evidence type="ECO:0000256" key="1">
    <source>
        <dbReference type="ARBA" id="ARBA00004370"/>
    </source>
</evidence>
<comment type="catalytic activity">
    <reaction evidence="11">
        <text>1-O-(1Z-octadecenyl)-sn-glycero-3-phospho-N-hexadecanoyl-ethanolamine + H2O = 1-O-(1Z-octadecenyl)-sn-glycero-3-phosphate + N-hexadecanoylethanolamine + H(+)</text>
        <dbReference type="Rhea" id="RHEA:53184"/>
        <dbReference type="ChEBI" id="CHEBI:15377"/>
        <dbReference type="ChEBI" id="CHEBI:15378"/>
        <dbReference type="ChEBI" id="CHEBI:71464"/>
        <dbReference type="ChEBI" id="CHEBI:137009"/>
        <dbReference type="ChEBI" id="CHEBI:137017"/>
    </reaction>
    <physiologicalReaction direction="left-to-right" evidence="11">
        <dbReference type="Rhea" id="RHEA:53185"/>
    </physiologicalReaction>
</comment>
<comment type="catalytic activity">
    <reaction evidence="8">
        <text>1-O-hexadecyl-sn-glycero-3-phosphocholine + H2O = 1-O-hexadecyl-sn-glycero-3-phosphate + choline + H(+)</text>
        <dbReference type="Rhea" id="RHEA:41143"/>
        <dbReference type="ChEBI" id="CHEBI:15354"/>
        <dbReference type="ChEBI" id="CHEBI:15377"/>
        <dbReference type="ChEBI" id="CHEBI:15378"/>
        <dbReference type="ChEBI" id="CHEBI:64496"/>
        <dbReference type="ChEBI" id="CHEBI:77580"/>
    </reaction>
    <physiologicalReaction direction="left-to-right" evidence="8">
        <dbReference type="Rhea" id="RHEA:41144"/>
    </physiologicalReaction>
</comment>
<comment type="catalytic activity">
    <reaction evidence="10">
        <text>N-hexadecanoyl-1-(9Z-octadecenoyl)-sn-glycero-3-phosphoethanolamine + H2O = N-hexadecanoylethanolamine + 1-(9Z-octadecenoyl)-sn-glycero-3-phosphate + H(+)</text>
        <dbReference type="Rhea" id="RHEA:53168"/>
        <dbReference type="ChEBI" id="CHEBI:15377"/>
        <dbReference type="ChEBI" id="CHEBI:15378"/>
        <dbReference type="ChEBI" id="CHEBI:71464"/>
        <dbReference type="ChEBI" id="CHEBI:74544"/>
        <dbReference type="ChEBI" id="CHEBI:85217"/>
    </reaction>
    <physiologicalReaction direction="left-to-right" evidence="10">
        <dbReference type="Rhea" id="RHEA:53169"/>
    </physiologicalReaction>
</comment>
<evidence type="ECO:0000256" key="5">
    <source>
        <dbReference type="ARBA" id="ARBA00022989"/>
    </source>
</evidence>
<evidence type="ECO:0000259" key="15">
    <source>
        <dbReference type="PROSITE" id="PS51704"/>
    </source>
</evidence>
<evidence type="ECO:0000256" key="11">
    <source>
        <dbReference type="ARBA" id="ARBA00048580"/>
    </source>
</evidence>
<dbReference type="Gene3D" id="3.20.20.190">
    <property type="entry name" value="Phosphatidylinositol (PI) phosphodiesterase"/>
    <property type="match status" value="1"/>
</dbReference>
<evidence type="ECO:0000256" key="7">
    <source>
        <dbReference type="ARBA" id="ARBA00023136"/>
    </source>
</evidence>
<name>A0AAV4A7F9_9GAST</name>
<sequence length="230" mass="26184">MKGTGADRRMPLLEEVFQAFPELPMNVDIKDDDDMLIEKVDALIRKYDREEITVWGNVKDTVCQKLYKVNPRVPLLFSGMRVLYLVLLFWTGLLPFFTIKESFLEVLAPALVLDSERLFQKKFGRFIRFVVWAGDKLLIRPALIRHLERRGIQTLFWVLNTDQDFEAAFSLGIAGVMTDRPGMLADWLDKKGWGRSSSEHSSTTTGRPATSVVSSRSDQLDAGDNSALIK</sequence>
<comment type="subcellular location">
    <subcellularLocation>
        <location evidence="1">Membrane</location>
    </subcellularLocation>
</comment>
<dbReference type="Proteomes" id="UP000735302">
    <property type="component" value="Unassembled WGS sequence"/>
</dbReference>
<accession>A0AAV4A7F9</accession>
<feature type="transmembrane region" description="Helical" evidence="14">
    <location>
        <begin position="75"/>
        <end position="97"/>
    </location>
</feature>
<proteinExistence type="inferred from homology"/>
<feature type="domain" description="GP-PDE" evidence="15">
    <location>
        <begin position="1"/>
        <end position="188"/>
    </location>
</feature>
<evidence type="ECO:0000256" key="10">
    <source>
        <dbReference type="ARBA" id="ARBA00047538"/>
    </source>
</evidence>
<organism evidence="16 17">
    <name type="scientific">Plakobranchus ocellatus</name>
    <dbReference type="NCBI Taxonomy" id="259542"/>
    <lineage>
        <taxon>Eukaryota</taxon>
        <taxon>Metazoa</taxon>
        <taxon>Spiralia</taxon>
        <taxon>Lophotrochozoa</taxon>
        <taxon>Mollusca</taxon>
        <taxon>Gastropoda</taxon>
        <taxon>Heterobranchia</taxon>
        <taxon>Euthyneura</taxon>
        <taxon>Panpulmonata</taxon>
        <taxon>Sacoglossa</taxon>
        <taxon>Placobranchoidea</taxon>
        <taxon>Plakobranchidae</taxon>
        <taxon>Plakobranchus</taxon>
    </lineage>
</organism>
<keyword evidence="6" id="KW-0443">Lipid metabolism</keyword>
<keyword evidence="7 14" id="KW-0472">Membrane</keyword>
<dbReference type="PANTHER" id="PTHR42758:SF2">
    <property type="entry name" value="PHOSPHATIDYLGLYCEROL PHOSPHOLIPASE C"/>
    <property type="match status" value="1"/>
</dbReference>
<feature type="region of interest" description="Disordered" evidence="13">
    <location>
        <begin position="193"/>
        <end position="230"/>
    </location>
</feature>
<evidence type="ECO:0000256" key="12">
    <source>
        <dbReference type="ARBA" id="ARBA00048947"/>
    </source>
</evidence>